<proteinExistence type="inferred from homology"/>
<dbReference type="InterPro" id="IPR035921">
    <property type="entry name" value="F/V-ATP_Csub_sf"/>
</dbReference>
<evidence type="ECO:0000256" key="7">
    <source>
        <dbReference type="ARBA" id="ARBA00023136"/>
    </source>
</evidence>
<keyword evidence="6 8" id="KW-0406">Ion transport</keyword>
<dbReference type="Pfam" id="PF00137">
    <property type="entry name" value="ATP-synt_C"/>
    <property type="match status" value="2"/>
</dbReference>
<evidence type="ECO:0000313" key="10">
    <source>
        <dbReference type="EMBL" id="AXY25028.1"/>
    </source>
</evidence>
<dbReference type="Gene3D" id="1.20.120.610">
    <property type="entry name" value="lithium bound rotor ring of v- atpase"/>
    <property type="match status" value="1"/>
</dbReference>
<feature type="domain" description="V-ATPase proteolipid subunit C-like" evidence="9">
    <location>
        <begin position="95"/>
        <end position="154"/>
    </location>
</feature>
<dbReference type="GO" id="GO:0016787">
    <property type="term" value="F:hydrolase activity"/>
    <property type="evidence" value="ECO:0007669"/>
    <property type="project" value="UniProtKB-KW"/>
</dbReference>
<feature type="transmembrane region" description="Helical" evidence="8">
    <location>
        <begin position="53"/>
        <end position="80"/>
    </location>
</feature>
<reference evidence="10 11" key="1">
    <citation type="submission" date="2017-09" db="EMBL/GenBank/DDBJ databases">
        <title>Complete genome sequence of Oxytococcus suis strain ZY16052.</title>
        <authorList>
            <person name="Li F."/>
        </authorList>
    </citation>
    <scope>NUCLEOTIDE SEQUENCE [LARGE SCALE GENOMIC DNA]</scope>
    <source>
        <strain evidence="10 11">ZY16052</strain>
    </source>
</reference>
<dbReference type="AlphaFoldDB" id="A0A347WIX1"/>
<evidence type="ECO:0000256" key="5">
    <source>
        <dbReference type="ARBA" id="ARBA00022989"/>
    </source>
</evidence>
<keyword evidence="7 8" id="KW-0472">Membrane</keyword>
<keyword evidence="5 8" id="KW-1133">Transmembrane helix</keyword>
<feature type="domain" description="V-ATPase proteolipid subunit C-like" evidence="9">
    <location>
        <begin position="19"/>
        <end position="78"/>
    </location>
</feature>
<gene>
    <name evidence="10" type="ORF">CL176_02735</name>
</gene>
<evidence type="ECO:0000256" key="2">
    <source>
        <dbReference type="ARBA" id="ARBA00007296"/>
    </source>
</evidence>
<dbReference type="CDD" id="cd18179">
    <property type="entry name" value="ATP-synt_Vo_Ao_c_NTPK_rpt1"/>
    <property type="match status" value="1"/>
</dbReference>
<protein>
    <submittedName>
        <fullName evidence="10">V-type ATP synthase subunit K</fullName>
        <ecNumber evidence="10">3.6.3.14</ecNumber>
    </submittedName>
</protein>
<dbReference type="PRINTS" id="PR00122">
    <property type="entry name" value="VACATPASE"/>
</dbReference>
<sequence>MDFLLTLFGENMGLVFGGFGVAIAMIGGGIGSARGVGLAGEAAAALVREKPELFGQAMVLQLLPATQGLYGFVIALIMLLSLQQGMDVSQGWYYIACALPVAFTGYTSAPAQARVSVAGMQILTKRPENSTQGIVFSAMVETYAILGFVISLLMFLLV</sequence>
<keyword evidence="3 8" id="KW-0813">Transport</keyword>
<dbReference type="FunFam" id="1.20.120.610:FF:000005">
    <property type="entry name" value="V-type sodium ATPase subunit K"/>
    <property type="match status" value="1"/>
</dbReference>
<dbReference type="EC" id="3.6.3.14" evidence="10"/>
<dbReference type="NCBIfam" id="NF005124">
    <property type="entry name" value="PRK06558.1"/>
    <property type="match status" value="1"/>
</dbReference>
<keyword evidence="11" id="KW-1185">Reference proteome</keyword>
<evidence type="ECO:0000256" key="1">
    <source>
        <dbReference type="ARBA" id="ARBA00004141"/>
    </source>
</evidence>
<feature type="transmembrane region" description="Helical" evidence="8">
    <location>
        <begin position="12"/>
        <end position="33"/>
    </location>
</feature>
<evidence type="ECO:0000256" key="8">
    <source>
        <dbReference type="RuleBase" id="RU363060"/>
    </source>
</evidence>
<dbReference type="RefSeq" id="WP_118989949.1">
    <property type="nucleotide sequence ID" value="NZ_CP023434.1"/>
</dbReference>
<name>A0A347WIX1_9LACT</name>
<dbReference type="InterPro" id="IPR002379">
    <property type="entry name" value="ATPase_proteolipid_c-like_dom"/>
</dbReference>
<feature type="transmembrane region" description="Helical" evidence="8">
    <location>
        <begin position="133"/>
        <end position="157"/>
    </location>
</feature>
<comment type="similarity">
    <text evidence="2 8">Belongs to the V-ATPase proteolipid subunit family.</text>
</comment>
<dbReference type="CDD" id="cd18180">
    <property type="entry name" value="ATP-synt_Vo_Ao_c_NTPK_rpt2"/>
    <property type="match status" value="1"/>
</dbReference>
<comment type="subcellular location">
    <subcellularLocation>
        <location evidence="1">Membrane</location>
        <topology evidence="1">Multi-pass membrane protein</topology>
    </subcellularLocation>
</comment>
<dbReference type="InterPro" id="IPR000245">
    <property type="entry name" value="ATPase_proteolipid_csu"/>
</dbReference>
<evidence type="ECO:0000259" key="9">
    <source>
        <dbReference type="Pfam" id="PF00137"/>
    </source>
</evidence>
<accession>A0A347WIX1</accession>
<evidence type="ECO:0000256" key="6">
    <source>
        <dbReference type="ARBA" id="ARBA00023065"/>
    </source>
</evidence>
<evidence type="ECO:0000313" key="11">
    <source>
        <dbReference type="Proteomes" id="UP000263232"/>
    </source>
</evidence>
<feature type="transmembrane region" description="Helical" evidence="8">
    <location>
        <begin position="92"/>
        <end position="113"/>
    </location>
</feature>
<keyword evidence="10" id="KW-0378">Hydrolase</keyword>
<dbReference type="EMBL" id="CP023434">
    <property type="protein sequence ID" value="AXY25028.1"/>
    <property type="molecule type" value="Genomic_DNA"/>
</dbReference>
<dbReference type="OrthoDB" id="384481at2"/>
<dbReference type="SUPFAM" id="SSF81333">
    <property type="entry name" value="F1F0 ATP synthase subunit C"/>
    <property type="match status" value="2"/>
</dbReference>
<dbReference type="GO" id="GO:0033179">
    <property type="term" value="C:proton-transporting V-type ATPase, V0 domain"/>
    <property type="evidence" value="ECO:0007669"/>
    <property type="project" value="InterPro"/>
</dbReference>
<evidence type="ECO:0000256" key="3">
    <source>
        <dbReference type="ARBA" id="ARBA00022448"/>
    </source>
</evidence>
<keyword evidence="4 8" id="KW-0812">Transmembrane</keyword>
<organism evidence="10 11">
    <name type="scientific">Suicoccus acidiformans</name>
    <dbReference type="NCBI Taxonomy" id="2036206"/>
    <lineage>
        <taxon>Bacteria</taxon>
        <taxon>Bacillati</taxon>
        <taxon>Bacillota</taxon>
        <taxon>Bacilli</taxon>
        <taxon>Lactobacillales</taxon>
        <taxon>Aerococcaceae</taxon>
        <taxon>Suicoccus</taxon>
    </lineage>
</organism>
<dbReference type="Proteomes" id="UP000263232">
    <property type="component" value="Chromosome"/>
</dbReference>
<dbReference type="PANTHER" id="PTHR10263">
    <property type="entry name" value="V-TYPE PROTON ATPASE PROTEOLIPID SUBUNIT"/>
    <property type="match status" value="1"/>
</dbReference>
<evidence type="ECO:0000256" key="4">
    <source>
        <dbReference type="ARBA" id="ARBA00022692"/>
    </source>
</evidence>
<dbReference type="KEGG" id="abae:CL176_02735"/>
<dbReference type="GO" id="GO:0046961">
    <property type="term" value="F:proton-transporting ATPase activity, rotational mechanism"/>
    <property type="evidence" value="ECO:0007669"/>
    <property type="project" value="InterPro"/>
</dbReference>